<dbReference type="Proteomes" id="UP000001542">
    <property type="component" value="Unassembled WGS sequence"/>
</dbReference>
<dbReference type="GO" id="GO:0006886">
    <property type="term" value="P:intracellular protein transport"/>
    <property type="evidence" value="ECO:0000318"/>
    <property type="project" value="GO_Central"/>
</dbReference>
<name>A2D8P5_TRIV3</name>
<reference evidence="2" key="2">
    <citation type="journal article" date="2007" name="Science">
        <title>Draft genome sequence of the sexually transmitted pathogen Trichomonas vaginalis.</title>
        <authorList>
            <person name="Carlton J.M."/>
            <person name="Hirt R.P."/>
            <person name="Silva J.C."/>
            <person name="Delcher A.L."/>
            <person name="Schatz M."/>
            <person name="Zhao Q."/>
            <person name="Wortman J.R."/>
            <person name="Bidwell S.L."/>
            <person name="Alsmark U.C.M."/>
            <person name="Besteiro S."/>
            <person name="Sicheritz-Ponten T."/>
            <person name="Noel C.J."/>
            <person name="Dacks J.B."/>
            <person name="Foster P.G."/>
            <person name="Simillion C."/>
            <person name="Van de Peer Y."/>
            <person name="Miranda-Saavedra D."/>
            <person name="Barton G.J."/>
            <person name="Westrop G.D."/>
            <person name="Mueller S."/>
            <person name="Dessi D."/>
            <person name="Fiori P.L."/>
            <person name="Ren Q."/>
            <person name="Paulsen I."/>
            <person name="Zhang H."/>
            <person name="Bastida-Corcuera F.D."/>
            <person name="Simoes-Barbosa A."/>
            <person name="Brown M.T."/>
            <person name="Hayes R.D."/>
            <person name="Mukherjee M."/>
            <person name="Okumura C.Y."/>
            <person name="Schneider R."/>
            <person name="Smith A.J."/>
            <person name="Vanacova S."/>
            <person name="Villalvazo M."/>
            <person name="Haas B.J."/>
            <person name="Pertea M."/>
            <person name="Feldblyum T.V."/>
            <person name="Utterback T.R."/>
            <person name="Shu C.L."/>
            <person name="Osoegawa K."/>
            <person name="de Jong P.J."/>
            <person name="Hrdy I."/>
            <person name="Horvathova L."/>
            <person name="Zubacova Z."/>
            <person name="Dolezal P."/>
            <person name="Malik S.B."/>
            <person name="Logsdon J.M. Jr."/>
            <person name="Henze K."/>
            <person name="Gupta A."/>
            <person name="Wang C.C."/>
            <person name="Dunne R.L."/>
            <person name="Upcroft J.A."/>
            <person name="Upcroft P."/>
            <person name="White O."/>
            <person name="Salzberg S.L."/>
            <person name="Tang P."/>
            <person name="Chiu C.-H."/>
            <person name="Lee Y.-S."/>
            <person name="Embley T.M."/>
            <person name="Coombs G.H."/>
            <person name="Mottram J.C."/>
            <person name="Tachezy J."/>
            <person name="Fraser-Liggett C.M."/>
            <person name="Johnson P.J."/>
        </authorList>
    </citation>
    <scope>NUCLEOTIDE SEQUENCE [LARGE SCALE GENOMIC DNA]</scope>
    <source>
        <strain evidence="2">G3</strain>
    </source>
</reference>
<reference evidence="2" key="1">
    <citation type="submission" date="2006-10" db="EMBL/GenBank/DDBJ databases">
        <authorList>
            <person name="Amadeo P."/>
            <person name="Zhao Q."/>
            <person name="Wortman J."/>
            <person name="Fraser-Liggett C."/>
            <person name="Carlton J."/>
        </authorList>
    </citation>
    <scope>NUCLEOTIDE SEQUENCE</scope>
    <source>
        <strain evidence="2">G3</strain>
    </source>
</reference>
<dbReference type="InterPro" id="IPR005225">
    <property type="entry name" value="Small_GTP-bd"/>
</dbReference>
<dbReference type="GO" id="GO:0042147">
    <property type="term" value="P:retrograde transport, endosome to Golgi"/>
    <property type="evidence" value="ECO:0000318"/>
    <property type="project" value="GO_Central"/>
</dbReference>
<evidence type="ECO:0000313" key="3">
    <source>
        <dbReference type="Proteomes" id="UP000001542"/>
    </source>
</evidence>
<dbReference type="SUPFAM" id="SSF52540">
    <property type="entry name" value="P-loop containing nucleoside triphosphate hydrolases"/>
    <property type="match status" value="1"/>
</dbReference>
<dbReference type="Pfam" id="PF00071">
    <property type="entry name" value="Ras"/>
    <property type="match status" value="1"/>
</dbReference>
<accession>A2D8P5</accession>
<evidence type="ECO:0000313" key="2">
    <source>
        <dbReference type="EMBL" id="EAY23294.1"/>
    </source>
</evidence>
<proteinExistence type="predicted"/>
<dbReference type="SMART" id="SM00173">
    <property type="entry name" value="RAS"/>
    <property type="match status" value="1"/>
</dbReference>
<dbReference type="PRINTS" id="PR00449">
    <property type="entry name" value="RASTRNSFRMNG"/>
</dbReference>
<dbReference type="GO" id="GO:0012505">
    <property type="term" value="C:endomembrane system"/>
    <property type="evidence" value="ECO:0000318"/>
    <property type="project" value="GO_Central"/>
</dbReference>
<dbReference type="STRING" id="5722.A2D8P5"/>
<dbReference type="OMA" id="KMEEWAN"/>
<protein>
    <submittedName>
        <fullName evidence="2">Small GTP-binding protein, putative</fullName>
    </submittedName>
</protein>
<dbReference type="GO" id="GO:0006891">
    <property type="term" value="P:intra-Golgi vesicle-mediated transport"/>
    <property type="evidence" value="ECO:0000318"/>
    <property type="project" value="GO_Central"/>
</dbReference>
<dbReference type="InterPro" id="IPR027417">
    <property type="entry name" value="P-loop_NTPase"/>
</dbReference>
<dbReference type="GO" id="GO:0005525">
    <property type="term" value="F:GTP binding"/>
    <property type="evidence" value="ECO:0007669"/>
    <property type="project" value="InterPro"/>
</dbReference>
<gene>
    <name evidence="2" type="ORF">TVAG_186020</name>
</gene>
<dbReference type="CDD" id="cd00154">
    <property type="entry name" value="Rab"/>
    <property type="match status" value="1"/>
</dbReference>
<dbReference type="KEGG" id="tva:5468856"/>
<dbReference type="Gene3D" id="3.40.50.300">
    <property type="entry name" value="P-loop containing nucleotide triphosphate hydrolases"/>
    <property type="match status" value="1"/>
</dbReference>
<dbReference type="eggNOG" id="KOG0088">
    <property type="taxonomic scope" value="Eukaryota"/>
</dbReference>
<dbReference type="InterPro" id="IPR001806">
    <property type="entry name" value="Small_GTPase"/>
</dbReference>
<dbReference type="VEuPathDB" id="TrichDB:TVAG_186020"/>
<dbReference type="NCBIfam" id="TIGR00231">
    <property type="entry name" value="small_GTP"/>
    <property type="match status" value="1"/>
</dbReference>
<evidence type="ECO:0000256" key="1">
    <source>
        <dbReference type="ARBA" id="ARBA00022741"/>
    </source>
</evidence>
<dbReference type="GO" id="GO:0003924">
    <property type="term" value="F:GTPase activity"/>
    <property type="evidence" value="ECO:0000318"/>
    <property type="project" value="GO_Central"/>
</dbReference>
<dbReference type="PROSITE" id="PS51421">
    <property type="entry name" value="RAS"/>
    <property type="match status" value="1"/>
</dbReference>
<dbReference type="GO" id="GO:0006890">
    <property type="term" value="P:retrograde vesicle-mediated transport, Golgi to endoplasmic reticulum"/>
    <property type="evidence" value="ECO:0000318"/>
    <property type="project" value="GO_Central"/>
</dbReference>
<dbReference type="GO" id="GO:0005829">
    <property type="term" value="C:cytosol"/>
    <property type="evidence" value="ECO:0007669"/>
    <property type="project" value="GOC"/>
</dbReference>
<dbReference type="PROSITE" id="PS51419">
    <property type="entry name" value="RAB"/>
    <property type="match status" value="1"/>
</dbReference>
<dbReference type="SMR" id="A2D8P5"/>
<dbReference type="AlphaFoldDB" id="A2D8P5"/>
<dbReference type="OrthoDB" id="63533at2759"/>
<dbReference type="SMART" id="SM00175">
    <property type="entry name" value="RAB"/>
    <property type="match status" value="1"/>
</dbReference>
<keyword evidence="1" id="KW-0547">Nucleotide-binding</keyword>
<dbReference type="VEuPathDB" id="TrichDB:TVAGG3_0392110"/>
<dbReference type="FunFam" id="3.40.50.300:FF:001204">
    <property type="entry name" value="Small GTP-binding protein, putative"/>
    <property type="match status" value="1"/>
</dbReference>
<dbReference type="PANTHER" id="PTHR47978">
    <property type="match status" value="1"/>
</dbReference>
<dbReference type="GO" id="GO:0005794">
    <property type="term" value="C:Golgi apparatus"/>
    <property type="evidence" value="ECO:0000318"/>
    <property type="project" value="GO_Central"/>
</dbReference>
<organism evidence="2 3">
    <name type="scientific">Trichomonas vaginalis (strain ATCC PRA-98 / G3)</name>
    <dbReference type="NCBI Taxonomy" id="412133"/>
    <lineage>
        <taxon>Eukaryota</taxon>
        <taxon>Metamonada</taxon>
        <taxon>Parabasalia</taxon>
        <taxon>Trichomonadida</taxon>
        <taxon>Trichomonadidae</taxon>
        <taxon>Trichomonas</taxon>
    </lineage>
</organism>
<dbReference type="InParanoid" id="A2D8P5"/>
<dbReference type="EMBL" id="DS113179">
    <property type="protein sequence ID" value="EAY23294.1"/>
    <property type="molecule type" value="Genomic_DNA"/>
</dbReference>
<sequence>MTNLPAFEFKVVMIGAVAVGKTSIANRLQFQVFEDDYQPTIGAGYIPYKTEFNGKLVELQIWDTAGMEKYKSLGSIYYRDSNAAILVYDQSSQESADALDSWLNIFKSSVKSDVIIAVAANKDDLPKKVVDNAKMEEWANQQHYPFFVTSAKTGVGIQNLFNKIIELLMESATASSKEKIKLRSTKGCC</sequence>
<dbReference type="RefSeq" id="XP_001584280.1">
    <property type="nucleotide sequence ID" value="XM_001584230.1"/>
</dbReference>
<keyword evidence="3" id="KW-1185">Reference proteome</keyword>
<dbReference type="SMART" id="SM00174">
    <property type="entry name" value="RHO"/>
    <property type="match status" value="1"/>
</dbReference>